<dbReference type="InterPro" id="IPR029063">
    <property type="entry name" value="SAM-dependent_MTases_sf"/>
</dbReference>
<dbReference type="PANTHER" id="PTHR36112">
    <property type="entry name" value="RIBOSOMAL RNA SMALL SUBUNIT METHYLTRANSFERASE J"/>
    <property type="match status" value="1"/>
</dbReference>
<organism evidence="2 3">
    <name type="scientific">Alkalimarinus alittae</name>
    <dbReference type="NCBI Taxonomy" id="2961619"/>
    <lineage>
        <taxon>Bacteria</taxon>
        <taxon>Pseudomonadati</taxon>
        <taxon>Pseudomonadota</taxon>
        <taxon>Gammaproteobacteria</taxon>
        <taxon>Alteromonadales</taxon>
        <taxon>Alteromonadaceae</taxon>
        <taxon>Alkalimarinus</taxon>
    </lineage>
</organism>
<evidence type="ECO:0000313" key="2">
    <source>
        <dbReference type="EMBL" id="UZE97138.1"/>
    </source>
</evidence>
<gene>
    <name evidence="1" type="primary">rsmJ</name>
    <name evidence="2" type="ORF">NKI27_05165</name>
</gene>
<feature type="binding site" evidence="1">
    <location>
        <position position="186"/>
    </location>
    <ligand>
        <name>S-adenosyl-L-methionine</name>
        <dbReference type="ChEBI" id="CHEBI:59789"/>
    </ligand>
</feature>
<keyword evidence="1 2" id="KW-0489">Methyltransferase</keyword>
<dbReference type="EMBL" id="CP100390">
    <property type="protein sequence ID" value="UZE97138.1"/>
    <property type="molecule type" value="Genomic_DNA"/>
</dbReference>
<comment type="caution">
    <text evidence="1">Lacks conserved residue(s) required for the propagation of feature annotation.</text>
</comment>
<protein>
    <recommendedName>
        <fullName evidence="1">Ribosomal RNA small subunit methyltransferase J</fullName>
        <ecNumber evidence="1">2.1.1.242</ecNumber>
    </recommendedName>
    <alternativeName>
        <fullName evidence="1">16S rRNA m2G1516 methyltransferase</fullName>
    </alternativeName>
    <alternativeName>
        <fullName evidence="1">rRNA (guanine-N(2)-)-methyltransferase</fullName>
    </alternativeName>
</protein>
<accession>A0ABY6N4T5</accession>
<keyword evidence="1" id="KW-0808">Transferase</keyword>
<feature type="binding site" evidence="1">
    <location>
        <begin position="116"/>
        <end position="117"/>
    </location>
    <ligand>
        <name>S-adenosyl-L-methionine</name>
        <dbReference type="ChEBI" id="CHEBI:59789"/>
    </ligand>
</feature>
<keyword evidence="1" id="KW-0698">rRNA processing</keyword>
<dbReference type="GO" id="GO:0032259">
    <property type="term" value="P:methylation"/>
    <property type="evidence" value="ECO:0007669"/>
    <property type="project" value="UniProtKB-KW"/>
</dbReference>
<dbReference type="InterPro" id="IPR007536">
    <property type="entry name" value="16SrRNA_methylTrfase_J"/>
</dbReference>
<keyword evidence="1" id="KW-0963">Cytoplasm</keyword>
<dbReference type="RefSeq" id="WP_265048620.1">
    <property type="nucleotide sequence ID" value="NZ_CP100390.1"/>
</dbReference>
<keyword evidence="1" id="KW-0949">S-adenosyl-L-methionine</keyword>
<name>A0ABY6N4T5_9ALTE</name>
<dbReference type="PANTHER" id="PTHR36112:SF1">
    <property type="entry name" value="RIBOSOMAL RNA SMALL SUBUNIT METHYLTRANSFERASE J"/>
    <property type="match status" value="1"/>
</dbReference>
<dbReference type="Pfam" id="PF04445">
    <property type="entry name" value="SAM_MT"/>
    <property type="match status" value="1"/>
</dbReference>
<dbReference type="SUPFAM" id="SSF53335">
    <property type="entry name" value="S-adenosyl-L-methionine-dependent methyltransferases"/>
    <property type="match status" value="1"/>
</dbReference>
<reference evidence="2" key="1">
    <citation type="submission" date="2022-06" db="EMBL/GenBank/DDBJ databases">
        <title>Alkalimarinus sp. nov., isolated from gut of a Alitta virens.</title>
        <authorList>
            <person name="Yang A.I."/>
            <person name="Shin N.-R."/>
        </authorList>
    </citation>
    <scope>NUCLEOTIDE SEQUENCE</scope>
    <source>
        <strain evidence="2">A2M4</strain>
    </source>
</reference>
<dbReference type="HAMAP" id="MF_01523">
    <property type="entry name" value="16SrRNA_methyltr_J"/>
    <property type="match status" value="1"/>
</dbReference>
<keyword evidence="3" id="KW-1185">Reference proteome</keyword>
<dbReference type="CDD" id="cd02440">
    <property type="entry name" value="AdoMet_MTases"/>
    <property type="match status" value="1"/>
</dbReference>
<comment type="similarity">
    <text evidence="1">Belongs to the methyltransferase superfamily. RsmJ family.</text>
</comment>
<evidence type="ECO:0000313" key="3">
    <source>
        <dbReference type="Proteomes" id="UP001163739"/>
    </source>
</evidence>
<evidence type="ECO:0000256" key="1">
    <source>
        <dbReference type="HAMAP-Rule" id="MF_01523"/>
    </source>
</evidence>
<dbReference type="Proteomes" id="UP001163739">
    <property type="component" value="Chromosome"/>
</dbReference>
<dbReference type="Gene3D" id="3.40.50.150">
    <property type="entry name" value="Vaccinia Virus protein VP39"/>
    <property type="match status" value="1"/>
</dbReference>
<feature type="binding site" evidence="1">
    <location>
        <begin position="132"/>
        <end position="133"/>
    </location>
    <ligand>
        <name>S-adenosyl-L-methionine</name>
        <dbReference type="ChEBI" id="CHEBI:59789"/>
    </ligand>
</feature>
<proteinExistence type="inferred from homology"/>
<sequence>MNPIDIKETLAVSVSAGGDQAAANDFAQRLGLEVLGEVKPSKERRFPFLMIYDSTGPSLVETGKGAPGPVNADFVSGKVDHRRKFGGGKGQMIAKAVGLKSGITPQVLDATAGLGRDAFVLASLGCQMTLLERSPVVAELLSAGLERARLSYDVAPIASLMTLINADSIEWLTAQTEPVADVIYLDPMFPDRDKSSLVKKEMRLFKPLVGGDLDAAELLKAALEKARYRVVVKRPRKAPEIEGIKPTLKLEGKSSRYDVYTLKSLDGLKGG</sequence>
<dbReference type="EC" id="2.1.1.242" evidence="1"/>
<comment type="catalytic activity">
    <reaction evidence="1">
        <text>guanosine(1516) in 16S rRNA + S-adenosyl-L-methionine = N(2)-methylguanosine(1516) in 16S rRNA + S-adenosyl-L-homocysteine + H(+)</text>
        <dbReference type="Rhea" id="RHEA:43220"/>
        <dbReference type="Rhea" id="RHEA-COMP:10412"/>
        <dbReference type="Rhea" id="RHEA-COMP:10413"/>
        <dbReference type="ChEBI" id="CHEBI:15378"/>
        <dbReference type="ChEBI" id="CHEBI:57856"/>
        <dbReference type="ChEBI" id="CHEBI:59789"/>
        <dbReference type="ChEBI" id="CHEBI:74269"/>
        <dbReference type="ChEBI" id="CHEBI:74481"/>
        <dbReference type="EC" id="2.1.1.242"/>
    </reaction>
</comment>
<comment type="function">
    <text evidence="1">Specifically methylates the guanosine in position 1516 of 16S rRNA.</text>
</comment>
<comment type="subcellular location">
    <subcellularLocation>
        <location evidence="1">Cytoplasm</location>
    </subcellularLocation>
</comment>
<dbReference type="GO" id="GO:0008168">
    <property type="term" value="F:methyltransferase activity"/>
    <property type="evidence" value="ECO:0007669"/>
    <property type="project" value="UniProtKB-KW"/>
</dbReference>